<dbReference type="Proteomes" id="UP000324800">
    <property type="component" value="Unassembled WGS sequence"/>
</dbReference>
<feature type="non-terminal residue" evidence="1">
    <location>
        <position position="262"/>
    </location>
</feature>
<evidence type="ECO:0008006" key="3">
    <source>
        <dbReference type="Google" id="ProtNLM"/>
    </source>
</evidence>
<evidence type="ECO:0000313" key="1">
    <source>
        <dbReference type="EMBL" id="KAA6365041.1"/>
    </source>
</evidence>
<dbReference type="InterPro" id="IPR032675">
    <property type="entry name" value="LRR_dom_sf"/>
</dbReference>
<comment type="caution">
    <text evidence="1">The sequence shown here is derived from an EMBL/GenBank/DDBJ whole genome shotgun (WGS) entry which is preliminary data.</text>
</comment>
<dbReference type="EMBL" id="SNRW01020919">
    <property type="protein sequence ID" value="KAA6365041.1"/>
    <property type="molecule type" value="Genomic_DNA"/>
</dbReference>
<reference evidence="1 2" key="1">
    <citation type="submission" date="2019-03" db="EMBL/GenBank/DDBJ databases">
        <title>Single cell metagenomics reveals metabolic interactions within the superorganism composed of flagellate Streblomastix strix and complex community of Bacteroidetes bacteria on its surface.</title>
        <authorList>
            <person name="Treitli S.C."/>
            <person name="Kolisko M."/>
            <person name="Husnik F."/>
            <person name="Keeling P."/>
            <person name="Hampl V."/>
        </authorList>
    </citation>
    <scope>NUCLEOTIDE SEQUENCE [LARGE SCALE GENOMIC DNA]</scope>
    <source>
        <strain evidence="1">ST1C</strain>
    </source>
</reference>
<protein>
    <recommendedName>
        <fullName evidence="3">Right handed beta helix domain-containing protein</fullName>
    </recommendedName>
</protein>
<dbReference type="AlphaFoldDB" id="A0A5J4U4W4"/>
<dbReference type="SUPFAM" id="SSF51126">
    <property type="entry name" value="Pectin lyase-like"/>
    <property type="match status" value="1"/>
</dbReference>
<gene>
    <name evidence="1" type="ORF">EZS28_039432</name>
</gene>
<organism evidence="1 2">
    <name type="scientific">Streblomastix strix</name>
    <dbReference type="NCBI Taxonomy" id="222440"/>
    <lineage>
        <taxon>Eukaryota</taxon>
        <taxon>Metamonada</taxon>
        <taxon>Preaxostyla</taxon>
        <taxon>Oxymonadida</taxon>
        <taxon>Streblomastigidae</taxon>
        <taxon>Streblomastix</taxon>
    </lineage>
</organism>
<sequence>MYCQISNGSTIEIDKLTLKNLRFNVESGGQVQVLGKLLFEENIGTSDILSIYCSGGESIIEITGEMSFKDCQNAGALRVDIVNNGIAILNKLTFQNCVHEQWQSKGGGMYASITTGGQLTLTQSALFKNCSSLSNGAGLGGGMYIYVGNSNCLVQIIGEMTFENCSSLGQGGGLFCSSLGQVYLNKMTFINCSGSTGGGMSLAGTAILQGEVTFTDCNSTQIGSGGGGGLYLTPDHGRLLIITGKLTFERCSSMFYGGGLYI</sequence>
<proteinExistence type="predicted"/>
<dbReference type="Gene3D" id="3.80.10.10">
    <property type="entry name" value="Ribonuclease Inhibitor"/>
    <property type="match status" value="1"/>
</dbReference>
<dbReference type="InterPro" id="IPR011050">
    <property type="entry name" value="Pectin_lyase_fold/virulence"/>
</dbReference>
<evidence type="ECO:0000313" key="2">
    <source>
        <dbReference type="Proteomes" id="UP000324800"/>
    </source>
</evidence>
<accession>A0A5J4U4W4</accession>
<name>A0A5J4U4W4_9EUKA</name>